<keyword evidence="3" id="KW-1185">Reference proteome</keyword>
<name>A0A4D6M9D9_VIGUN</name>
<dbReference type="AlphaFoldDB" id="A0A4D6M9D9"/>
<dbReference type="EMBL" id="CP039350">
    <property type="protein sequence ID" value="QCD96726.1"/>
    <property type="molecule type" value="Genomic_DNA"/>
</dbReference>
<sequence>MYRVHDNRQTQADRRCHYEPQLKECNVLNPYPEPQLKEHQQADLRDITKAL</sequence>
<feature type="compositionally biased region" description="Basic and acidic residues" evidence="1">
    <location>
        <begin position="35"/>
        <end position="51"/>
    </location>
</feature>
<dbReference type="Proteomes" id="UP000501690">
    <property type="component" value="Linkage Group LG6"/>
</dbReference>
<accession>A0A4D6M9D9</accession>
<evidence type="ECO:0000313" key="2">
    <source>
        <dbReference type="EMBL" id="QCD96726.1"/>
    </source>
</evidence>
<evidence type="ECO:0000313" key="3">
    <source>
        <dbReference type="Proteomes" id="UP000501690"/>
    </source>
</evidence>
<evidence type="ECO:0000256" key="1">
    <source>
        <dbReference type="SAM" id="MobiDB-lite"/>
    </source>
</evidence>
<organism evidence="2 3">
    <name type="scientific">Vigna unguiculata</name>
    <name type="common">Cowpea</name>
    <dbReference type="NCBI Taxonomy" id="3917"/>
    <lineage>
        <taxon>Eukaryota</taxon>
        <taxon>Viridiplantae</taxon>
        <taxon>Streptophyta</taxon>
        <taxon>Embryophyta</taxon>
        <taxon>Tracheophyta</taxon>
        <taxon>Spermatophyta</taxon>
        <taxon>Magnoliopsida</taxon>
        <taxon>eudicotyledons</taxon>
        <taxon>Gunneridae</taxon>
        <taxon>Pentapetalae</taxon>
        <taxon>rosids</taxon>
        <taxon>fabids</taxon>
        <taxon>Fabales</taxon>
        <taxon>Fabaceae</taxon>
        <taxon>Papilionoideae</taxon>
        <taxon>50 kb inversion clade</taxon>
        <taxon>NPAAA clade</taxon>
        <taxon>indigoferoid/millettioid clade</taxon>
        <taxon>Phaseoleae</taxon>
        <taxon>Vigna</taxon>
    </lineage>
</organism>
<reference evidence="2 3" key="1">
    <citation type="submission" date="2019-04" db="EMBL/GenBank/DDBJ databases">
        <title>An improved genome assembly and genetic linkage map for asparagus bean, Vigna unguiculata ssp. sesquipedialis.</title>
        <authorList>
            <person name="Xia Q."/>
            <person name="Zhang R."/>
            <person name="Dong Y."/>
        </authorList>
    </citation>
    <scope>NUCLEOTIDE SEQUENCE [LARGE SCALE GENOMIC DNA]</scope>
    <source>
        <tissue evidence="2">Leaf</tissue>
    </source>
</reference>
<proteinExistence type="predicted"/>
<gene>
    <name evidence="2" type="ORF">DEO72_LG6g1435</name>
</gene>
<feature type="region of interest" description="Disordered" evidence="1">
    <location>
        <begin position="29"/>
        <end position="51"/>
    </location>
</feature>
<protein>
    <submittedName>
        <fullName evidence="2">Uncharacterized protein</fullName>
    </submittedName>
</protein>